<accession>A0ABD4XW38</accession>
<sequence>MSKFVTYVIRLPEDQEATREIVNGVRALVEKNGGEITGTSNEDEMTILEMIEQHEDFREYIADEARAQAKELGAKAVQ</sequence>
<dbReference type="RefSeq" id="WP_034023640.1">
    <property type="nucleotide sequence ID" value="NZ_JAOCDG010000003.1"/>
</dbReference>
<dbReference type="AlphaFoldDB" id="A0ABD4XW38"/>
<evidence type="ECO:0000313" key="1">
    <source>
        <dbReference type="EMBL" id="MDH0687022.1"/>
    </source>
</evidence>
<comment type="caution">
    <text evidence="1">The sequence shown here is derived from an EMBL/GenBank/DDBJ whole genome shotgun (WGS) entry which is preliminary data.</text>
</comment>
<evidence type="ECO:0000313" key="2">
    <source>
        <dbReference type="Proteomes" id="UP001161139"/>
    </source>
</evidence>
<dbReference type="EMBL" id="JAOCDG010000003">
    <property type="protein sequence ID" value="MDH0687022.1"/>
    <property type="molecule type" value="Genomic_DNA"/>
</dbReference>
<organism evidence="1 2">
    <name type="scientific">Stutzerimonas stutzeri</name>
    <name type="common">Pseudomonas stutzeri</name>
    <dbReference type="NCBI Taxonomy" id="316"/>
    <lineage>
        <taxon>Bacteria</taxon>
        <taxon>Pseudomonadati</taxon>
        <taxon>Pseudomonadota</taxon>
        <taxon>Gammaproteobacteria</taxon>
        <taxon>Pseudomonadales</taxon>
        <taxon>Pseudomonadaceae</taxon>
        <taxon>Stutzerimonas</taxon>
    </lineage>
</organism>
<proteinExistence type="predicted"/>
<reference evidence="1" key="1">
    <citation type="submission" date="2022-09" db="EMBL/GenBank/DDBJ databases">
        <title>Intensive care unit water sources are persistently colonized with multi-drug resistant bacteria and are the site of extensive horizontal gene transfer of antibiotic resistance genes.</title>
        <authorList>
            <person name="Diorio-Toth L."/>
        </authorList>
    </citation>
    <scope>NUCLEOTIDE SEQUENCE</scope>
    <source>
        <strain evidence="1">GD03864</strain>
    </source>
</reference>
<gene>
    <name evidence="1" type="ORF">N5D09_02835</name>
</gene>
<name>A0ABD4XW38_STUST</name>
<dbReference type="Proteomes" id="UP001161139">
    <property type="component" value="Unassembled WGS sequence"/>
</dbReference>
<protein>
    <submittedName>
        <fullName evidence="1">Uncharacterized protein</fullName>
    </submittedName>
</protein>